<dbReference type="GO" id="GO:0005634">
    <property type="term" value="C:nucleus"/>
    <property type="evidence" value="ECO:0007669"/>
    <property type="project" value="UniProtKB-SubCell"/>
</dbReference>
<feature type="region of interest" description="Disordered" evidence="7">
    <location>
        <begin position="28"/>
        <end position="152"/>
    </location>
</feature>
<gene>
    <name evidence="9" type="ORF">FNV43_RR05262</name>
</gene>
<sequence length="395" mass="45055">MMGNYRFKLSDMIPNAWFYKLKDMSRSRKHSNTSGSIKKKLSPLTTSPQKLQLSHKPKYTSYATTQPPRPDRFFNSHRHSKSSDAHFPDPPRRSSKKRAKRKAVYKPSHKLVSPSSSSVSPHCSGQPKLDSTRTNKHNPVPSPDYFGSPSESSTELDFHEYVPSEFECLNNFAPPLPHDSFVELASWSSPCESRLSSSTTDIIIDLNEEASIRKTEKLDGFDMFSELELPPISTKPMHFDEKIFEATKHRRGSSKLESAIGHQSLSIKIVREESFKTKREQKNRPRKSSSNSTGIRLRANSPRLANKKLQGYARKSVSSRNKCISESFAIVKNSVDPQRDFMDSMMEMIVENNIRASKDLEELLASYLLLNSNEYHDLIVKAFEQIWFDMADIGN</sequence>
<evidence type="ECO:0000256" key="6">
    <source>
        <dbReference type="RuleBase" id="RU367028"/>
    </source>
</evidence>
<dbReference type="PANTHER" id="PTHR33057:SF128">
    <property type="entry name" value="TRANSCRIPTION REPRESSOR OFP3"/>
    <property type="match status" value="1"/>
</dbReference>
<evidence type="ECO:0000256" key="1">
    <source>
        <dbReference type="ARBA" id="ARBA00004123"/>
    </source>
</evidence>
<evidence type="ECO:0000256" key="4">
    <source>
        <dbReference type="ARBA" id="ARBA00023163"/>
    </source>
</evidence>
<keyword evidence="3 6" id="KW-0805">Transcription regulation</keyword>
<keyword evidence="5 6" id="KW-0539">Nucleus</keyword>
<feature type="compositionally biased region" description="Polar residues" evidence="7">
    <location>
        <begin position="43"/>
        <end position="52"/>
    </location>
</feature>
<evidence type="ECO:0000259" key="8">
    <source>
        <dbReference type="PROSITE" id="PS51754"/>
    </source>
</evidence>
<dbReference type="InterPro" id="IPR038933">
    <property type="entry name" value="Ovate"/>
</dbReference>
<dbReference type="AlphaFoldDB" id="A0A8K0HNM6"/>
<evidence type="ECO:0000256" key="2">
    <source>
        <dbReference type="ARBA" id="ARBA00022491"/>
    </source>
</evidence>
<proteinExistence type="predicted"/>
<feature type="compositionally biased region" description="Basic residues" evidence="7">
    <location>
        <begin position="93"/>
        <end position="109"/>
    </location>
</feature>
<name>A0A8K0HNM6_9ROSA</name>
<dbReference type="Pfam" id="PF13724">
    <property type="entry name" value="DNA_binding_2"/>
    <property type="match status" value="1"/>
</dbReference>
<feature type="compositionally biased region" description="Basic residues" evidence="7">
    <location>
        <begin position="28"/>
        <end position="41"/>
    </location>
</feature>
<dbReference type="GO" id="GO:0003677">
    <property type="term" value="F:DNA binding"/>
    <property type="evidence" value="ECO:0007669"/>
    <property type="project" value="InterPro"/>
</dbReference>
<evidence type="ECO:0000256" key="5">
    <source>
        <dbReference type="ARBA" id="ARBA00023242"/>
    </source>
</evidence>
<dbReference type="InterPro" id="IPR025830">
    <property type="entry name" value="DNA_bnd_dom_ovate"/>
</dbReference>
<evidence type="ECO:0000256" key="7">
    <source>
        <dbReference type="SAM" id="MobiDB-lite"/>
    </source>
</evidence>
<feature type="region of interest" description="Disordered" evidence="7">
    <location>
        <begin position="272"/>
        <end position="300"/>
    </location>
</feature>
<keyword evidence="4 6" id="KW-0804">Transcription</keyword>
<dbReference type="PROSITE" id="PS51754">
    <property type="entry name" value="OVATE"/>
    <property type="match status" value="1"/>
</dbReference>
<comment type="caution">
    <text evidence="9">The sequence shown here is derived from an EMBL/GenBank/DDBJ whole genome shotgun (WGS) entry which is preliminary data.</text>
</comment>
<dbReference type="InterPro" id="IPR006458">
    <property type="entry name" value="Ovate_C"/>
</dbReference>
<dbReference type="PANTHER" id="PTHR33057">
    <property type="entry name" value="TRANSCRIPTION REPRESSOR OFP7-RELATED"/>
    <property type="match status" value="1"/>
</dbReference>
<keyword evidence="2 6" id="KW-0678">Repressor</keyword>
<dbReference type="Pfam" id="PF04844">
    <property type="entry name" value="Ovate"/>
    <property type="match status" value="1"/>
</dbReference>
<protein>
    <recommendedName>
        <fullName evidence="6">Transcription repressor</fullName>
    </recommendedName>
    <alternativeName>
        <fullName evidence="6">Ovate family protein</fullName>
    </alternativeName>
</protein>
<dbReference type="NCBIfam" id="TIGR01568">
    <property type="entry name" value="A_thal_3678"/>
    <property type="match status" value="1"/>
</dbReference>
<feature type="compositionally biased region" description="Basic and acidic residues" evidence="7">
    <location>
        <begin position="81"/>
        <end position="92"/>
    </location>
</feature>
<evidence type="ECO:0000313" key="10">
    <source>
        <dbReference type="Proteomes" id="UP000796880"/>
    </source>
</evidence>
<feature type="compositionally biased region" description="Basic and acidic residues" evidence="7">
    <location>
        <begin position="272"/>
        <end position="283"/>
    </location>
</feature>
<evidence type="ECO:0000313" key="9">
    <source>
        <dbReference type="EMBL" id="KAF3454814.1"/>
    </source>
</evidence>
<dbReference type="GO" id="GO:0045892">
    <property type="term" value="P:negative regulation of DNA-templated transcription"/>
    <property type="evidence" value="ECO:0007669"/>
    <property type="project" value="UniProtKB-UniRule"/>
</dbReference>
<comment type="function">
    <text evidence="6">Transcriptional repressor that regulates multiple aspects of plant growth and development.</text>
</comment>
<keyword evidence="10" id="KW-1185">Reference proteome</keyword>
<feature type="domain" description="OVATE" evidence="8">
    <location>
        <begin position="330"/>
        <end position="389"/>
    </location>
</feature>
<dbReference type="Proteomes" id="UP000796880">
    <property type="component" value="Unassembled WGS sequence"/>
</dbReference>
<accession>A0A8K0HNM6</accession>
<organism evidence="9 10">
    <name type="scientific">Rhamnella rubrinervis</name>
    <dbReference type="NCBI Taxonomy" id="2594499"/>
    <lineage>
        <taxon>Eukaryota</taxon>
        <taxon>Viridiplantae</taxon>
        <taxon>Streptophyta</taxon>
        <taxon>Embryophyta</taxon>
        <taxon>Tracheophyta</taxon>
        <taxon>Spermatophyta</taxon>
        <taxon>Magnoliopsida</taxon>
        <taxon>eudicotyledons</taxon>
        <taxon>Gunneridae</taxon>
        <taxon>Pentapetalae</taxon>
        <taxon>rosids</taxon>
        <taxon>fabids</taxon>
        <taxon>Rosales</taxon>
        <taxon>Rhamnaceae</taxon>
        <taxon>rhamnoid group</taxon>
        <taxon>Rhamneae</taxon>
        <taxon>Rhamnella</taxon>
    </lineage>
</organism>
<dbReference type="EMBL" id="VOIH02000002">
    <property type="protein sequence ID" value="KAF3454814.1"/>
    <property type="molecule type" value="Genomic_DNA"/>
</dbReference>
<evidence type="ECO:0000256" key="3">
    <source>
        <dbReference type="ARBA" id="ARBA00023015"/>
    </source>
</evidence>
<dbReference type="OrthoDB" id="1928390at2759"/>
<feature type="compositionally biased region" description="Low complexity" evidence="7">
    <location>
        <begin position="110"/>
        <end position="124"/>
    </location>
</feature>
<reference evidence="9" key="1">
    <citation type="submission" date="2020-03" db="EMBL/GenBank/DDBJ databases">
        <title>A high-quality chromosome-level genome assembly of a woody plant with both climbing and erect habits, Rhamnella rubrinervis.</title>
        <authorList>
            <person name="Lu Z."/>
            <person name="Yang Y."/>
            <person name="Zhu X."/>
            <person name="Sun Y."/>
        </authorList>
    </citation>
    <scope>NUCLEOTIDE SEQUENCE</scope>
    <source>
        <strain evidence="9">BYM</strain>
        <tissue evidence="9">Leaf</tissue>
    </source>
</reference>
<comment type="subcellular location">
    <subcellularLocation>
        <location evidence="1 6">Nucleus</location>
    </subcellularLocation>
</comment>